<dbReference type="Proteomes" id="UP000182517">
    <property type="component" value="Chromosome"/>
</dbReference>
<reference evidence="1 2" key="1">
    <citation type="journal article" date="2017" name="Genome Announc.">
        <title>Complete Genome Sequences of Two Acetylene-Fermenting Pelobacter acetylenicus Strains.</title>
        <authorList>
            <person name="Sutton J.M."/>
            <person name="Baesman S.M."/>
            <person name="Fierst J.L."/>
            <person name="Poret-Peterson A.T."/>
            <person name="Oremland R.S."/>
            <person name="Dunlap D.S."/>
            <person name="Akob D.M."/>
        </authorList>
    </citation>
    <scope>NUCLEOTIDE SEQUENCE [LARGE SCALE GENOMIC DNA]</scope>
    <source>
        <strain evidence="1 2">SFB93</strain>
    </source>
</reference>
<name>A0A1L3GT74_9BACT</name>
<protein>
    <recommendedName>
        <fullName evidence="3">DNA-binding protein</fullName>
    </recommendedName>
</protein>
<evidence type="ECO:0000313" key="1">
    <source>
        <dbReference type="EMBL" id="APG29117.1"/>
    </source>
</evidence>
<dbReference type="AlphaFoldDB" id="A0A1L3GT74"/>
<evidence type="ECO:0000313" key="2">
    <source>
        <dbReference type="Proteomes" id="UP000182517"/>
    </source>
</evidence>
<gene>
    <name evidence="1" type="ORF">A7E78_11625</name>
</gene>
<sequence length="72" mass="8704">MSETPQKKSRLIPVTRWNDHHQWPPIGGLRHLIFYEQTNGFSECIVRVGRRVLIDEDKFFRWVEKRNGMQTH</sequence>
<dbReference type="OrthoDB" id="6064844at2"/>
<accession>A0A1L3GT74</accession>
<dbReference type="EMBL" id="CP015519">
    <property type="protein sequence ID" value="APG29117.1"/>
    <property type="molecule type" value="Genomic_DNA"/>
</dbReference>
<proteinExistence type="predicted"/>
<organism evidence="1 2">
    <name type="scientific">Syntrophotalea acetylenivorans</name>
    <dbReference type="NCBI Taxonomy" id="1842532"/>
    <lineage>
        <taxon>Bacteria</taxon>
        <taxon>Pseudomonadati</taxon>
        <taxon>Thermodesulfobacteriota</taxon>
        <taxon>Desulfuromonadia</taxon>
        <taxon>Desulfuromonadales</taxon>
        <taxon>Syntrophotaleaceae</taxon>
        <taxon>Syntrophotalea</taxon>
    </lineage>
</organism>
<dbReference type="KEGG" id="pef:A7E78_11625"/>
<keyword evidence="2" id="KW-1185">Reference proteome</keyword>
<evidence type="ECO:0008006" key="3">
    <source>
        <dbReference type="Google" id="ProtNLM"/>
    </source>
</evidence>